<dbReference type="Pfam" id="PF07454">
    <property type="entry name" value="SpoIIP"/>
    <property type="match status" value="1"/>
</dbReference>
<organism evidence="2 3">
    <name type="scientific">[Clostridium] methylpentosum DSM 5476</name>
    <dbReference type="NCBI Taxonomy" id="537013"/>
    <lineage>
        <taxon>Bacteria</taxon>
        <taxon>Bacillati</taxon>
        <taxon>Bacillota</taxon>
        <taxon>Clostridia</taxon>
        <taxon>Eubacteriales</taxon>
        <taxon>Oscillospiraceae</taxon>
        <taxon>Oscillospiraceae incertae sedis</taxon>
    </lineage>
</organism>
<keyword evidence="3" id="KW-1185">Reference proteome</keyword>
<reference evidence="2 3" key="1">
    <citation type="submission" date="2009-01" db="EMBL/GenBank/DDBJ databases">
        <authorList>
            <person name="Fulton L."/>
            <person name="Clifton S."/>
            <person name="Fulton B."/>
            <person name="Xu J."/>
            <person name="Minx P."/>
            <person name="Pepin K.H."/>
            <person name="Johnson M."/>
            <person name="Bhonagiri V."/>
            <person name="Nash W.E."/>
            <person name="Mardis E.R."/>
            <person name="Wilson R.K."/>
        </authorList>
    </citation>
    <scope>NUCLEOTIDE SEQUENCE [LARGE SCALE GENOMIC DNA]</scope>
    <source>
        <strain evidence="2 3">DSM 5476</strain>
    </source>
</reference>
<dbReference type="Proteomes" id="UP000003340">
    <property type="component" value="Unassembled WGS sequence"/>
</dbReference>
<dbReference type="SUPFAM" id="SSF53187">
    <property type="entry name" value="Zn-dependent exopeptidases"/>
    <property type="match status" value="1"/>
</dbReference>
<comment type="caution">
    <text evidence="2">The sequence shown here is derived from an EMBL/GenBank/DDBJ whole genome shotgun (WGS) entry which is preliminary data.</text>
</comment>
<accession>C0E958</accession>
<dbReference type="AlphaFoldDB" id="C0E958"/>
<evidence type="ECO:0000256" key="1">
    <source>
        <dbReference type="SAM" id="MobiDB-lite"/>
    </source>
</evidence>
<dbReference type="NCBIfam" id="TIGR02867">
    <property type="entry name" value="spore_II_P"/>
    <property type="match status" value="1"/>
</dbReference>
<dbReference type="InterPro" id="IPR010897">
    <property type="entry name" value="Spore_II_P"/>
</dbReference>
<dbReference type="eggNOG" id="COG0860">
    <property type="taxonomic scope" value="Bacteria"/>
</dbReference>
<proteinExistence type="predicted"/>
<name>C0E958_9FIRM</name>
<evidence type="ECO:0000313" key="2">
    <source>
        <dbReference type="EMBL" id="EEG32000.1"/>
    </source>
</evidence>
<sequence length="386" mass="42334">MRRRRRRINYRKLAVTACLIAAVPVLFKLFVATIPYVGAAAEKAAFLSAGIALPEGGQRLLDAGEVGSGNHTEPETDQNMPAPEDTTSSQDTTEPQTDTQEPETVDTGVTQAELDQYSNNDGPVVRKTYTAGTTPNFINISGNAFVKNTTKLPNETVQQAVHDAPAFKLTGGSEPQVLIMHTHTTECYELAARDFYDNNWNSRNRDKNRNMVRVGDEITKQLEAAGIGVIHDATEHDYPSYNGAYDRSRVTVQNILAQYPSIKVVLDIHRDAISTDDGTRYAPVAEINGKNAAQVMIISGCDDGTMDYPNYLQNLSFASLLQQQMESDYPGLTRPIMFAYRFYNQNLTTGSLLIEVGGHANSLDEAIYSGELVGKSLANALKTITE</sequence>
<dbReference type="HOGENOM" id="CLU_056129_0_0_9"/>
<reference evidence="2 3" key="2">
    <citation type="submission" date="2009-02" db="EMBL/GenBank/DDBJ databases">
        <title>Draft genome sequence of Clostridium methylpentosum (DSM 5476).</title>
        <authorList>
            <person name="Sudarsanam P."/>
            <person name="Ley R."/>
            <person name="Guruge J."/>
            <person name="Turnbaugh P.J."/>
            <person name="Mahowald M."/>
            <person name="Liep D."/>
            <person name="Gordon J."/>
        </authorList>
    </citation>
    <scope>NUCLEOTIDE SEQUENCE [LARGE SCALE GENOMIC DNA]</scope>
    <source>
        <strain evidence="2 3">DSM 5476</strain>
    </source>
</reference>
<gene>
    <name evidence="2" type="primary">spoIIP</name>
    <name evidence="2" type="ORF">CLOSTMETH_00356</name>
</gene>
<dbReference type="STRING" id="537013.CLOSTMETH_00356"/>
<dbReference type="EMBL" id="ACEC01000017">
    <property type="protein sequence ID" value="EEG32000.1"/>
    <property type="molecule type" value="Genomic_DNA"/>
</dbReference>
<feature type="compositionally biased region" description="Low complexity" evidence="1">
    <location>
        <begin position="83"/>
        <end position="99"/>
    </location>
</feature>
<evidence type="ECO:0000313" key="3">
    <source>
        <dbReference type="Proteomes" id="UP000003340"/>
    </source>
</evidence>
<feature type="region of interest" description="Disordered" evidence="1">
    <location>
        <begin position="61"/>
        <end position="108"/>
    </location>
</feature>
<protein>
    <submittedName>
        <fullName evidence="2">Stage II sporulation protein P</fullName>
    </submittedName>
</protein>